<evidence type="ECO:0000256" key="1">
    <source>
        <dbReference type="SAM" id="MobiDB-lite"/>
    </source>
</evidence>
<gene>
    <name evidence="3" type="ORF">SMD11_6742</name>
</gene>
<feature type="region of interest" description="Disordered" evidence="1">
    <location>
        <begin position="238"/>
        <end position="278"/>
    </location>
</feature>
<protein>
    <submittedName>
        <fullName evidence="3">Peptidase M23B</fullName>
    </submittedName>
</protein>
<dbReference type="InterPro" id="IPR018392">
    <property type="entry name" value="LysM"/>
</dbReference>
<organism evidence="3 4">
    <name type="scientific">Streptomyces albireticuli</name>
    <dbReference type="NCBI Taxonomy" id="1940"/>
    <lineage>
        <taxon>Bacteria</taxon>
        <taxon>Bacillati</taxon>
        <taxon>Actinomycetota</taxon>
        <taxon>Actinomycetes</taxon>
        <taxon>Kitasatosporales</taxon>
        <taxon>Streptomycetaceae</taxon>
        <taxon>Streptomyces</taxon>
    </lineage>
</organism>
<dbReference type="Proteomes" id="UP000195755">
    <property type="component" value="Chromosome"/>
</dbReference>
<proteinExistence type="predicted"/>
<feature type="domain" description="LysM" evidence="2">
    <location>
        <begin position="180"/>
        <end position="227"/>
    </location>
</feature>
<dbReference type="InterPro" id="IPR036779">
    <property type="entry name" value="LysM_dom_sf"/>
</dbReference>
<feature type="compositionally biased region" description="Low complexity" evidence="1">
    <location>
        <begin position="238"/>
        <end position="256"/>
    </location>
</feature>
<dbReference type="InterPro" id="IPR045361">
    <property type="entry name" value="CIS_tube_prot_N"/>
</dbReference>
<dbReference type="AlphaFoldDB" id="A0A1Z2LDN0"/>
<dbReference type="PROSITE" id="PS51782">
    <property type="entry name" value="LYSM"/>
    <property type="match status" value="1"/>
</dbReference>
<evidence type="ECO:0000313" key="4">
    <source>
        <dbReference type="Proteomes" id="UP000195755"/>
    </source>
</evidence>
<evidence type="ECO:0000313" key="3">
    <source>
        <dbReference type="EMBL" id="ARZ72318.1"/>
    </source>
</evidence>
<accession>A0A1Z2LDN0</accession>
<evidence type="ECO:0000259" key="2">
    <source>
        <dbReference type="PROSITE" id="PS51782"/>
    </source>
</evidence>
<dbReference type="Gene3D" id="3.10.350.10">
    <property type="entry name" value="LysM domain"/>
    <property type="match status" value="1"/>
</dbReference>
<dbReference type="EMBL" id="CP021744">
    <property type="protein sequence ID" value="ARZ72318.1"/>
    <property type="molecule type" value="Genomic_DNA"/>
</dbReference>
<sequence>MAAARANRARAQLTIMEPPTKVGGRPGATLVRLKLQFNPAGLSLSKSTEWRRTPSRMAGQSALPEFVGSGPRSLSLDVFLDATAKHDNSVEEAVEKLMRACVPTPASLARKAPASPWVRLDWGSARTTSFDGVLSNLTVSYTLFDVDGKPLRATCGLSIEEATVDPPGQNPTSGAREARSTRRVVAGDSLPLLAWQEYGDPTVWRVIARANGIDDPMSLTPGTELIVPGMDEARTAEDVGGTETAEAAEPARTTAGDHGTYGAAGVPRPARALPGGWR</sequence>
<name>A0A1Z2LDN0_9ACTN</name>
<dbReference type="Pfam" id="PF19266">
    <property type="entry name" value="CIS_tube"/>
    <property type="match status" value="1"/>
</dbReference>
<reference evidence="3 4" key="1">
    <citation type="submission" date="2017-06" db="EMBL/GenBank/DDBJ databases">
        <title>Streptomyces albireticuli Genome sequencing and assembly.</title>
        <authorList>
            <person name="Wang Y."/>
            <person name="Du B."/>
            <person name="Ding Y."/>
            <person name="Liu H."/>
            <person name="Hou Q."/>
            <person name="Liu K."/>
            <person name="Yao L."/>
            <person name="Wang C."/>
        </authorList>
    </citation>
    <scope>NUCLEOTIDE SEQUENCE [LARGE SCALE GENOMIC DNA]</scope>
    <source>
        <strain evidence="3 4">MDJK11</strain>
    </source>
</reference>
<feature type="region of interest" description="Disordered" evidence="1">
    <location>
        <begin position="162"/>
        <end position="182"/>
    </location>
</feature>
<dbReference type="KEGG" id="salj:SMD11_6742"/>